<evidence type="ECO:0000313" key="2">
    <source>
        <dbReference type="Proteomes" id="UP000014500"/>
    </source>
</evidence>
<dbReference type="HOGENOM" id="CLU_2545496_0_0_1"/>
<dbReference type="EMBL" id="JH430842">
    <property type="status" value="NOT_ANNOTATED_CDS"/>
    <property type="molecule type" value="Genomic_DNA"/>
</dbReference>
<dbReference type="Proteomes" id="UP000014500">
    <property type="component" value="Unassembled WGS sequence"/>
</dbReference>
<organism evidence="1 2">
    <name type="scientific">Strigamia maritima</name>
    <name type="common">European centipede</name>
    <name type="synonym">Geophilus maritimus</name>
    <dbReference type="NCBI Taxonomy" id="126957"/>
    <lineage>
        <taxon>Eukaryota</taxon>
        <taxon>Metazoa</taxon>
        <taxon>Ecdysozoa</taxon>
        <taxon>Arthropoda</taxon>
        <taxon>Myriapoda</taxon>
        <taxon>Chilopoda</taxon>
        <taxon>Pleurostigmophora</taxon>
        <taxon>Geophilomorpha</taxon>
        <taxon>Linotaeniidae</taxon>
        <taxon>Strigamia</taxon>
    </lineage>
</organism>
<reference evidence="1" key="2">
    <citation type="submission" date="2015-02" db="UniProtKB">
        <authorList>
            <consortium name="EnsemblMetazoa"/>
        </authorList>
    </citation>
    <scope>IDENTIFICATION</scope>
</reference>
<accession>T1ILK4</accession>
<reference evidence="2" key="1">
    <citation type="submission" date="2011-05" db="EMBL/GenBank/DDBJ databases">
        <authorList>
            <person name="Richards S.R."/>
            <person name="Qu J."/>
            <person name="Jiang H."/>
            <person name="Jhangiani S.N."/>
            <person name="Agravi P."/>
            <person name="Goodspeed R."/>
            <person name="Gross S."/>
            <person name="Mandapat C."/>
            <person name="Jackson L."/>
            <person name="Mathew T."/>
            <person name="Pu L."/>
            <person name="Thornton R."/>
            <person name="Saada N."/>
            <person name="Wilczek-Boney K.B."/>
            <person name="Lee S."/>
            <person name="Kovar C."/>
            <person name="Wu Y."/>
            <person name="Scherer S.E."/>
            <person name="Worley K.C."/>
            <person name="Muzny D.M."/>
            <person name="Gibbs R."/>
        </authorList>
    </citation>
    <scope>NUCLEOTIDE SEQUENCE</scope>
    <source>
        <strain evidence="2">Brora</strain>
    </source>
</reference>
<keyword evidence="2" id="KW-1185">Reference proteome</keyword>
<protein>
    <submittedName>
        <fullName evidence="1">Uncharacterized protein</fullName>
    </submittedName>
</protein>
<dbReference type="EnsemblMetazoa" id="SMAR001837-RA">
    <property type="protein sequence ID" value="SMAR001837-PA"/>
    <property type="gene ID" value="SMAR001837"/>
</dbReference>
<sequence length="83" mass="9873">MNASRTKQQLTAEKNFVNIVVPIGKNKAWNREKVFSFLTVDGRIRHERKQRREGKLLIRYSSRRGFCYLYDATNTQEQEDHEA</sequence>
<proteinExistence type="predicted"/>
<evidence type="ECO:0000313" key="1">
    <source>
        <dbReference type="EnsemblMetazoa" id="SMAR001837-PA"/>
    </source>
</evidence>
<dbReference type="AlphaFoldDB" id="T1ILK4"/>
<name>T1ILK4_STRMM</name>